<evidence type="ECO:0000313" key="1">
    <source>
        <dbReference type="EMBL" id="CDW42213.1"/>
    </source>
</evidence>
<dbReference type="EMBL" id="HACA01024852">
    <property type="protein sequence ID" value="CDW42213.1"/>
    <property type="molecule type" value="Transcribed_RNA"/>
</dbReference>
<protein>
    <submittedName>
        <fullName evidence="1">Uncharacterized protein</fullName>
    </submittedName>
</protein>
<name>A0A0K2UVA7_LEPSM</name>
<sequence length="39" mass="4714">MDSIPGFLWYSTNSQDDEKDTKLNNGFEFRCSFFPCYYF</sequence>
<proteinExistence type="predicted"/>
<reference evidence="1" key="1">
    <citation type="submission" date="2014-05" db="EMBL/GenBank/DDBJ databases">
        <authorList>
            <person name="Chronopoulou M."/>
        </authorList>
    </citation>
    <scope>NUCLEOTIDE SEQUENCE</scope>
    <source>
        <tissue evidence="1">Whole organism</tissue>
    </source>
</reference>
<dbReference type="AlphaFoldDB" id="A0A0K2UVA7"/>
<organism evidence="1">
    <name type="scientific">Lepeophtheirus salmonis</name>
    <name type="common">Salmon louse</name>
    <name type="synonym">Caligus salmonis</name>
    <dbReference type="NCBI Taxonomy" id="72036"/>
    <lineage>
        <taxon>Eukaryota</taxon>
        <taxon>Metazoa</taxon>
        <taxon>Ecdysozoa</taxon>
        <taxon>Arthropoda</taxon>
        <taxon>Crustacea</taxon>
        <taxon>Multicrustacea</taxon>
        <taxon>Hexanauplia</taxon>
        <taxon>Copepoda</taxon>
        <taxon>Siphonostomatoida</taxon>
        <taxon>Caligidae</taxon>
        <taxon>Lepeophtheirus</taxon>
    </lineage>
</organism>
<accession>A0A0K2UVA7</accession>